<sequence length="147" mass="15646">MGTSSYQGNPQNIADSPGEQVSIPSTSSAIPAVHTYITDHTYTNCITEDDILLEQVPIVANEMQSTTIGADIPAVHLPITCASVPASSEIYETTTPSSLSNIERRPCWSSSNKTMTPLKSGSVTPKVHTVPTKKIGETRAPFNSATK</sequence>
<proteinExistence type="predicted"/>
<keyword evidence="3" id="KW-1185">Reference proteome</keyword>
<gene>
    <name evidence="2" type="ORF">NQ317_009542</name>
</gene>
<evidence type="ECO:0000313" key="3">
    <source>
        <dbReference type="Proteomes" id="UP001162164"/>
    </source>
</evidence>
<dbReference type="EMBL" id="JAPWTJ010001020">
    <property type="protein sequence ID" value="KAJ8974302.1"/>
    <property type="molecule type" value="Genomic_DNA"/>
</dbReference>
<protein>
    <submittedName>
        <fullName evidence="2">Uncharacterized protein</fullName>
    </submittedName>
</protein>
<feature type="compositionally biased region" description="Polar residues" evidence="1">
    <location>
        <begin position="92"/>
        <end position="101"/>
    </location>
</feature>
<dbReference type="Proteomes" id="UP001162164">
    <property type="component" value="Unassembled WGS sequence"/>
</dbReference>
<organism evidence="2 3">
    <name type="scientific">Molorchus minor</name>
    <dbReference type="NCBI Taxonomy" id="1323400"/>
    <lineage>
        <taxon>Eukaryota</taxon>
        <taxon>Metazoa</taxon>
        <taxon>Ecdysozoa</taxon>
        <taxon>Arthropoda</taxon>
        <taxon>Hexapoda</taxon>
        <taxon>Insecta</taxon>
        <taxon>Pterygota</taxon>
        <taxon>Neoptera</taxon>
        <taxon>Endopterygota</taxon>
        <taxon>Coleoptera</taxon>
        <taxon>Polyphaga</taxon>
        <taxon>Cucujiformia</taxon>
        <taxon>Chrysomeloidea</taxon>
        <taxon>Cerambycidae</taxon>
        <taxon>Lamiinae</taxon>
        <taxon>Monochamini</taxon>
        <taxon>Molorchus</taxon>
    </lineage>
</organism>
<feature type="compositionally biased region" description="Polar residues" evidence="1">
    <location>
        <begin position="1"/>
        <end position="14"/>
    </location>
</feature>
<feature type="region of interest" description="Disordered" evidence="1">
    <location>
        <begin position="1"/>
        <end position="25"/>
    </location>
</feature>
<reference evidence="2" key="1">
    <citation type="journal article" date="2023" name="Insect Mol. Biol.">
        <title>Genome sequencing provides insights into the evolution of gene families encoding plant cell wall-degrading enzymes in longhorned beetles.</title>
        <authorList>
            <person name="Shin N.R."/>
            <person name="Okamura Y."/>
            <person name="Kirsch R."/>
            <person name="Pauchet Y."/>
        </authorList>
    </citation>
    <scope>NUCLEOTIDE SEQUENCE</scope>
    <source>
        <strain evidence="2">MMC_N1</strain>
    </source>
</reference>
<feature type="compositionally biased region" description="Polar residues" evidence="1">
    <location>
        <begin position="108"/>
        <end position="123"/>
    </location>
</feature>
<accession>A0ABQ9JA22</accession>
<comment type="caution">
    <text evidence="2">The sequence shown here is derived from an EMBL/GenBank/DDBJ whole genome shotgun (WGS) entry which is preliminary data.</text>
</comment>
<evidence type="ECO:0000256" key="1">
    <source>
        <dbReference type="SAM" id="MobiDB-lite"/>
    </source>
</evidence>
<evidence type="ECO:0000313" key="2">
    <source>
        <dbReference type="EMBL" id="KAJ8974302.1"/>
    </source>
</evidence>
<feature type="region of interest" description="Disordered" evidence="1">
    <location>
        <begin position="92"/>
        <end position="147"/>
    </location>
</feature>
<name>A0ABQ9JA22_9CUCU</name>